<organism evidence="1 2">
    <name type="scientific">Nesterenkonia cremea</name>
    <dbReference type="NCBI Taxonomy" id="1882340"/>
    <lineage>
        <taxon>Bacteria</taxon>
        <taxon>Bacillati</taxon>
        <taxon>Actinomycetota</taxon>
        <taxon>Actinomycetes</taxon>
        <taxon>Micrococcales</taxon>
        <taxon>Micrococcaceae</taxon>
        <taxon>Nesterenkonia</taxon>
    </lineage>
</organism>
<dbReference type="Proteomes" id="UP000633136">
    <property type="component" value="Unassembled WGS sequence"/>
</dbReference>
<protein>
    <submittedName>
        <fullName evidence="1">Uncharacterized protein</fullName>
    </submittedName>
</protein>
<sequence>MRWAKAHVGTADDEFGEIVLLKEFDETLRKALCVFASELPPAPVIVQCDDRLSAGGPAVESGCSVLAAGWSGRGEERLILEADLLPTLGAHHH</sequence>
<gene>
    <name evidence="1" type="ORF">GCM10011401_03140</name>
</gene>
<keyword evidence="2" id="KW-1185">Reference proteome</keyword>
<dbReference type="AlphaFoldDB" id="A0A917AKV8"/>
<evidence type="ECO:0000313" key="1">
    <source>
        <dbReference type="EMBL" id="GGE59683.1"/>
    </source>
</evidence>
<reference evidence="1" key="2">
    <citation type="submission" date="2020-09" db="EMBL/GenBank/DDBJ databases">
        <authorList>
            <person name="Sun Q."/>
            <person name="Zhou Y."/>
        </authorList>
    </citation>
    <scope>NUCLEOTIDE SEQUENCE</scope>
    <source>
        <strain evidence="1">CGMCC 1.15388</strain>
    </source>
</reference>
<name>A0A917AKV8_9MICC</name>
<evidence type="ECO:0000313" key="2">
    <source>
        <dbReference type="Proteomes" id="UP000633136"/>
    </source>
</evidence>
<proteinExistence type="predicted"/>
<reference evidence="1" key="1">
    <citation type="journal article" date="2014" name="Int. J. Syst. Evol. Microbiol.">
        <title>Complete genome sequence of Corynebacterium casei LMG S-19264T (=DSM 44701T), isolated from a smear-ripened cheese.</title>
        <authorList>
            <consortium name="US DOE Joint Genome Institute (JGI-PGF)"/>
            <person name="Walter F."/>
            <person name="Albersmeier A."/>
            <person name="Kalinowski J."/>
            <person name="Ruckert C."/>
        </authorList>
    </citation>
    <scope>NUCLEOTIDE SEQUENCE</scope>
    <source>
        <strain evidence="1">CGMCC 1.15388</strain>
    </source>
</reference>
<comment type="caution">
    <text evidence="1">The sequence shown here is derived from an EMBL/GenBank/DDBJ whole genome shotgun (WGS) entry which is preliminary data.</text>
</comment>
<accession>A0A917AKV8</accession>
<dbReference type="EMBL" id="BMIS01000001">
    <property type="protein sequence ID" value="GGE59683.1"/>
    <property type="molecule type" value="Genomic_DNA"/>
</dbReference>
<dbReference type="RefSeq" id="WP_188682215.1">
    <property type="nucleotide sequence ID" value="NZ_BMIS01000001.1"/>
</dbReference>